<gene>
    <name evidence="2" type="ORF">AVEN_15051_1</name>
    <name evidence="3" type="ORF">AVEN_89543_1</name>
</gene>
<reference evidence="2 4" key="1">
    <citation type="journal article" date="2019" name="Sci. Rep.">
        <title>Orb-weaving spider Araneus ventricosus genome elucidates the spidroin gene catalogue.</title>
        <authorList>
            <person name="Kono N."/>
            <person name="Nakamura H."/>
            <person name="Ohtoshi R."/>
            <person name="Moran D.A.P."/>
            <person name="Shinohara A."/>
            <person name="Yoshida Y."/>
            <person name="Fujiwara M."/>
            <person name="Mori M."/>
            <person name="Tomita M."/>
            <person name="Arakawa K."/>
        </authorList>
    </citation>
    <scope>NUCLEOTIDE SEQUENCE [LARGE SCALE GENOMIC DNA]</scope>
</reference>
<accession>A0A4Y2WQY9</accession>
<dbReference type="EMBL" id="BGPR01065078">
    <property type="protein sequence ID" value="GBO39925.1"/>
    <property type="molecule type" value="Genomic_DNA"/>
</dbReference>
<evidence type="ECO:0000313" key="2">
    <source>
        <dbReference type="EMBL" id="GBO39925.1"/>
    </source>
</evidence>
<comment type="caution">
    <text evidence="2">The sequence shown here is derived from an EMBL/GenBank/DDBJ whole genome shotgun (WGS) entry which is preliminary data.</text>
</comment>
<sequence length="100" mass="11814">MFNQRFFEIKMATQGKMTNWVEDKMTNPSTLIPELVVPPECRLLFLHFTDTPGGNEHLIKEEIEEKEDKRKPRQLNKAEVNKTKRNKPSKKFTKKKKVAK</sequence>
<dbReference type="EMBL" id="BGPR01065080">
    <property type="protein sequence ID" value="GBO39926.1"/>
    <property type="molecule type" value="Genomic_DNA"/>
</dbReference>
<evidence type="ECO:0000313" key="4">
    <source>
        <dbReference type="Proteomes" id="UP000499080"/>
    </source>
</evidence>
<evidence type="ECO:0000256" key="1">
    <source>
        <dbReference type="SAM" id="MobiDB-lite"/>
    </source>
</evidence>
<feature type="compositionally biased region" description="Basic residues" evidence="1">
    <location>
        <begin position="83"/>
        <end position="100"/>
    </location>
</feature>
<dbReference type="AlphaFoldDB" id="A0A4Y2WQY9"/>
<protein>
    <submittedName>
        <fullName evidence="2">Uncharacterized protein</fullName>
    </submittedName>
</protein>
<proteinExistence type="predicted"/>
<feature type="region of interest" description="Disordered" evidence="1">
    <location>
        <begin position="62"/>
        <end position="100"/>
    </location>
</feature>
<evidence type="ECO:0000313" key="3">
    <source>
        <dbReference type="EMBL" id="GBO39926.1"/>
    </source>
</evidence>
<dbReference type="Proteomes" id="UP000499080">
    <property type="component" value="Unassembled WGS sequence"/>
</dbReference>
<organism evidence="2 4">
    <name type="scientific">Araneus ventricosus</name>
    <name type="common">Orbweaver spider</name>
    <name type="synonym">Epeira ventricosa</name>
    <dbReference type="NCBI Taxonomy" id="182803"/>
    <lineage>
        <taxon>Eukaryota</taxon>
        <taxon>Metazoa</taxon>
        <taxon>Ecdysozoa</taxon>
        <taxon>Arthropoda</taxon>
        <taxon>Chelicerata</taxon>
        <taxon>Arachnida</taxon>
        <taxon>Araneae</taxon>
        <taxon>Araneomorphae</taxon>
        <taxon>Entelegynae</taxon>
        <taxon>Araneoidea</taxon>
        <taxon>Araneidae</taxon>
        <taxon>Araneus</taxon>
    </lineage>
</organism>
<keyword evidence="4" id="KW-1185">Reference proteome</keyword>
<name>A0A4Y2WQY9_ARAVE</name>